<accession>A0A930L993</accession>
<dbReference type="Proteomes" id="UP000713964">
    <property type="component" value="Unassembled WGS sequence"/>
</dbReference>
<evidence type="ECO:0000313" key="1">
    <source>
        <dbReference type="EMBL" id="MBF1659743.1"/>
    </source>
</evidence>
<gene>
    <name evidence="1" type="ORF">HXO58_07910</name>
</gene>
<protein>
    <submittedName>
        <fullName evidence="1">Uncharacterized protein</fullName>
    </submittedName>
</protein>
<dbReference type="AlphaFoldDB" id="A0A930L993"/>
<reference evidence="1" key="1">
    <citation type="submission" date="2020-04" db="EMBL/GenBank/DDBJ databases">
        <title>Deep metagenomics examines the oral microbiome during advanced dental caries in children, revealing novel taxa and co-occurrences with host molecules.</title>
        <authorList>
            <person name="Baker J.L."/>
            <person name="Morton J.T."/>
            <person name="Dinis M."/>
            <person name="Alvarez R."/>
            <person name="Tran N.C."/>
            <person name="Knight R."/>
            <person name="Edlund A."/>
        </authorList>
    </citation>
    <scope>NUCLEOTIDE SEQUENCE</scope>
    <source>
        <strain evidence="1">JCVI_29_bin.11</strain>
    </source>
</reference>
<organism evidence="1 2">
    <name type="scientific">Rothia mucilaginosa</name>
    <dbReference type="NCBI Taxonomy" id="43675"/>
    <lineage>
        <taxon>Bacteria</taxon>
        <taxon>Bacillati</taxon>
        <taxon>Actinomycetota</taxon>
        <taxon>Actinomycetes</taxon>
        <taxon>Micrococcales</taxon>
        <taxon>Micrococcaceae</taxon>
        <taxon>Rothia</taxon>
    </lineage>
</organism>
<name>A0A930L993_9MICC</name>
<dbReference type="EMBL" id="JABZXL010000024">
    <property type="protein sequence ID" value="MBF1659743.1"/>
    <property type="molecule type" value="Genomic_DNA"/>
</dbReference>
<sequence length="86" mass="9637">DGYRLEVKSIESNAAPGSNLAKLNEKLKEYLKGSNDTSEFAPERHLEAFTQMTQESGSFVPLIHTRSVGTKSGDLITDRWTLQFTF</sequence>
<evidence type="ECO:0000313" key="2">
    <source>
        <dbReference type="Proteomes" id="UP000713964"/>
    </source>
</evidence>
<comment type="caution">
    <text evidence="1">The sequence shown here is derived from an EMBL/GenBank/DDBJ whole genome shotgun (WGS) entry which is preliminary data.</text>
</comment>
<feature type="non-terminal residue" evidence="1">
    <location>
        <position position="1"/>
    </location>
</feature>
<proteinExistence type="predicted"/>